<evidence type="ECO:0000313" key="1">
    <source>
        <dbReference type="EMBL" id="MDN3713240.1"/>
    </source>
</evidence>
<reference evidence="2" key="1">
    <citation type="journal article" date="2019" name="Int. J. Syst. Evol. Microbiol.">
        <title>The Global Catalogue of Microorganisms (GCM) 10K type strain sequencing project: providing services to taxonomists for standard genome sequencing and annotation.</title>
        <authorList>
            <consortium name="The Broad Institute Genomics Platform"/>
            <consortium name="The Broad Institute Genome Sequencing Center for Infectious Disease"/>
            <person name="Wu L."/>
            <person name="Ma J."/>
        </authorList>
    </citation>
    <scope>NUCLEOTIDE SEQUENCE [LARGE SCALE GENOMIC DNA]</scope>
    <source>
        <strain evidence="2">CECT 8482</strain>
    </source>
</reference>
<evidence type="ECO:0000313" key="2">
    <source>
        <dbReference type="Proteomes" id="UP001243846"/>
    </source>
</evidence>
<dbReference type="Proteomes" id="UP001243846">
    <property type="component" value="Unassembled WGS sequence"/>
</dbReference>
<proteinExistence type="predicted"/>
<comment type="caution">
    <text evidence="1">The sequence shown here is derived from an EMBL/GenBank/DDBJ whole genome shotgun (WGS) entry which is preliminary data.</text>
</comment>
<accession>A0ABT8D943</accession>
<keyword evidence="2" id="KW-1185">Reference proteome</keyword>
<name>A0ABT8D943_9RHOB</name>
<gene>
    <name evidence="1" type="ORF">QWZ10_18625</name>
</gene>
<dbReference type="EMBL" id="JAUFRC010000001">
    <property type="protein sequence ID" value="MDN3713240.1"/>
    <property type="molecule type" value="Genomic_DNA"/>
</dbReference>
<protein>
    <submittedName>
        <fullName evidence="1">Uncharacterized protein</fullName>
    </submittedName>
</protein>
<sequence>MPSDLRQIGRSTALFIRRSGGTMPDLVAIQRKRLLRLMVAGRLDPFALGPLLAGLEQGLADGQAEDLPRPCRCLARKRDAIPALCG</sequence>
<organism evidence="1 2">
    <name type="scientific">Paracoccus cavernae</name>
    <dbReference type="NCBI Taxonomy" id="1571207"/>
    <lineage>
        <taxon>Bacteria</taxon>
        <taxon>Pseudomonadati</taxon>
        <taxon>Pseudomonadota</taxon>
        <taxon>Alphaproteobacteria</taxon>
        <taxon>Rhodobacterales</taxon>
        <taxon>Paracoccaceae</taxon>
        <taxon>Paracoccus</taxon>
    </lineage>
</organism>